<dbReference type="NCBIfam" id="TIGR00710">
    <property type="entry name" value="efflux_Bcr_CflA"/>
    <property type="match status" value="1"/>
</dbReference>
<dbReference type="OrthoDB" id="9814303at2"/>
<keyword evidence="3" id="KW-0813">Transport</keyword>
<dbReference type="Proteomes" id="UP000327000">
    <property type="component" value="Unassembled WGS sequence"/>
</dbReference>
<dbReference type="CDD" id="cd17320">
    <property type="entry name" value="MFS_MdfA_MDR_like"/>
    <property type="match status" value="1"/>
</dbReference>
<feature type="transmembrane region" description="Helical" evidence="9">
    <location>
        <begin position="355"/>
        <end position="377"/>
    </location>
</feature>
<feature type="transmembrane region" description="Helical" evidence="9">
    <location>
        <begin position="237"/>
        <end position="259"/>
    </location>
</feature>
<evidence type="ECO:0000256" key="9">
    <source>
        <dbReference type="SAM" id="Phobius"/>
    </source>
</evidence>
<dbReference type="PANTHER" id="PTHR23502">
    <property type="entry name" value="MAJOR FACILITATOR SUPERFAMILY"/>
    <property type="match status" value="1"/>
</dbReference>
<feature type="transmembrane region" description="Helical" evidence="9">
    <location>
        <begin position="293"/>
        <end position="318"/>
    </location>
</feature>
<feature type="transmembrane region" description="Helical" evidence="9">
    <location>
        <begin position="266"/>
        <end position="287"/>
    </location>
</feature>
<evidence type="ECO:0000256" key="7">
    <source>
        <dbReference type="ARBA" id="ARBA00023136"/>
    </source>
</evidence>
<feature type="transmembrane region" description="Helical" evidence="9">
    <location>
        <begin position="87"/>
        <end position="108"/>
    </location>
</feature>
<accession>A0A5N5W9Y3</accession>
<protein>
    <submittedName>
        <fullName evidence="11">Multidrug effflux MFS transporter</fullName>
    </submittedName>
</protein>
<dbReference type="PROSITE" id="PS00216">
    <property type="entry name" value="SUGAR_TRANSPORT_1"/>
    <property type="match status" value="1"/>
</dbReference>
<evidence type="ECO:0000259" key="10">
    <source>
        <dbReference type="PROSITE" id="PS50850"/>
    </source>
</evidence>
<dbReference type="Pfam" id="PF07690">
    <property type="entry name" value="MFS_1"/>
    <property type="match status" value="1"/>
</dbReference>
<comment type="caution">
    <text evidence="11">The sequence shown here is derived from an EMBL/GenBank/DDBJ whole genome shotgun (WGS) entry which is preliminary data.</text>
</comment>
<dbReference type="GO" id="GO:0005886">
    <property type="term" value="C:plasma membrane"/>
    <property type="evidence" value="ECO:0007669"/>
    <property type="project" value="UniProtKB-SubCell"/>
</dbReference>
<keyword evidence="12" id="KW-1185">Reference proteome</keyword>
<keyword evidence="6 9" id="KW-1133">Transmembrane helix</keyword>
<sequence>MLLAFVMPLATDMYLPAFPQMTGDLRTDASGVQLTLTTFLVGMGLGQLVLGPLSDRFGRRLPLLAGGAACVAATAGCALAPSLGWLVVLRFLQGFSGAAGVVIGRAVISDVAQGDRAARLLGVLMTLMGIAPVIAPVVGGAVIGAGDWRGVFWVLSAASLLAVLAAAVGVPESLPPERRHRGGIAATARAVREVLTDRPYLGHALCFGMTLAVLFCYLGGASFVFQNLLGLDVARTSAAFASVGIVSVAAGTAVTRLVGRFTPASLLRTGLGVMVAGSAALCALSLAGLLNAIVVLTLISITFIGISMASINAAALALDRVPRAAGTGSAALGTVQSLLSAVAAPLVGLGGEHTAVPMFTGMALASLLAVAALRLAGTPGRGAARARRADGGADRGSAVGTSSVRGGPRD</sequence>
<evidence type="ECO:0000313" key="12">
    <source>
        <dbReference type="Proteomes" id="UP000327000"/>
    </source>
</evidence>
<evidence type="ECO:0000256" key="6">
    <source>
        <dbReference type="ARBA" id="ARBA00022989"/>
    </source>
</evidence>
<comment type="subcellular location">
    <subcellularLocation>
        <location evidence="1">Cell membrane</location>
        <topology evidence="1">Multi-pass membrane protein</topology>
    </subcellularLocation>
</comment>
<dbReference type="InterPro" id="IPR005829">
    <property type="entry name" value="Sugar_transporter_CS"/>
</dbReference>
<feature type="transmembrane region" description="Helical" evidence="9">
    <location>
        <begin position="330"/>
        <end position="349"/>
    </location>
</feature>
<dbReference type="GO" id="GO:1990961">
    <property type="term" value="P:xenobiotic detoxification by transmembrane export across the plasma membrane"/>
    <property type="evidence" value="ECO:0007669"/>
    <property type="project" value="InterPro"/>
</dbReference>
<dbReference type="InterPro" id="IPR011701">
    <property type="entry name" value="MFS"/>
</dbReference>
<feature type="transmembrane region" description="Helical" evidence="9">
    <location>
        <begin position="120"/>
        <end position="145"/>
    </location>
</feature>
<evidence type="ECO:0000256" key="8">
    <source>
        <dbReference type="SAM" id="MobiDB-lite"/>
    </source>
</evidence>
<feature type="domain" description="Major facilitator superfamily (MFS) profile" evidence="10">
    <location>
        <begin position="1"/>
        <end position="378"/>
    </location>
</feature>
<evidence type="ECO:0000256" key="3">
    <source>
        <dbReference type="ARBA" id="ARBA00022448"/>
    </source>
</evidence>
<dbReference type="EMBL" id="VOKX01000016">
    <property type="protein sequence ID" value="KAB7847319.1"/>
    <property type="molecule type" value="Genomic_DNA"/>
</dbReference>
<proteinExistence type="inferred from homology"/>
<evidence type="ECO:0000256" key="4">
    <source>
        <dbReference type="ARBA" id="ARBA00022475"/>
    </source>
</evidence>
<keyword evidence="4" id="KW-1003">Cell membrane</keyword>
<dbReference type="PROSITE" id="PS50850">
    <property type="entry name" value="MFS"/>
    <property type="match status" value="1"/>
</dbReference>
<evidence type="ECO:0000256" key="1">
    <source>
        <dbReference type="ARBA" id="ARBA00004651"/>
    </source>
</evidence>
<feature type="transmembrane region" description="Helical" evidence="9">
    <location>
        <begin position="31"/>
        <end position="50"/>
    </location>
</feature>
<gene>
    <name evidence="11" type="ORF">FRZ00_11105</name>
</gene>
<feature type="transmembrane region" description="Helical" evidence="9">
    <location>
        <begin position="151"/>
        <end position="171"/>
    </location>
</feature>
<evidence type="ECO:0000256" key="5">
    <source>
        <dbReference type="ARBA" id="ARBA00022692"/>
    </source>
</evidence>
<organism evidence="11 12">
    <name type="scientific">Streptomyces mobaraensis</name>
    <name type="common">Streptoverticillium mobaraense</name>
    <dbReference type="NCBI Taxonomy" id="35621"/>
    <lineage>
        <taxon>Bacteria</taxon>
        <taxon>Bacillati</taxon>
        <taxon>Actinomycetota</taxon>
        <taxon>Actinomycetes</taxon>
        <taxon>Kitasatosporales</taxon>
        <taxon>Streptomycetaceae</taxon>
        <taxon>Streptomyces</taxon>
    </lineage>
</organism>
<dbReference type="GO" id="GO:0042910">
    <property type="term" value="F:xenobiotic transmembrane transporter activity"/>
    <property type="evidence" value="ECO:0007669"/>
    <property type="project" value="InterPro"/>
</dbReference>
<keyword evidence="7 9" id="KW-0472">Membrane</keyword>
<keyword evidence="5 9" id="KW-0812">Transmembrane</keyword>
<evidence type="ECO:0000313" key="11">
    <source>
        <dbReference type="EMBL" id="KAB7847319.1"/>
    </source>
</evidence>
<name>A0A5N5W9Y3_STRMB</name>
<evidence type="ECO:0000256" key="2">
    <source>
        <dbReference type="ARBA" id="ARBA00006236"/>
    </source>
</evidence>
<comment type="similarity">
    <text evidence="2">Belongs to the major facilitator superfamily. Bcr/CmlA family.</text>
</comment>
<feature type="transmembrane region" description="Helical" evidence="9">
    <location>
        <begin position="62"/>
        <end position="81"/>
    </location>
</feature>
<dbReference type="Gene3D" id="1.20.1720.10">
    <property type="entry name" value="Multidrug resistance protein D"/>
    <property type="match status" value="1"/>
</dbReference>
<feature type="region of interest" description="Disordered" evidence="8">
    <location>
        <begin position="384"/>
        <end position="410"/>
    </location>
</feature>
<feature type="transmembrane region" description="Helical" evidence="9">
    <location>
        <begin position="200"/>
        <end position="225"/>
    </location>
</feature>
<dbReference type="InterPro" id="IPR004812">
    <property type="entry name" value="Efflux_drug-R_Bcr/CmlA"/>
</dbReference>
<dbReference type="AlphaFoldDB" id="A0A5N5W9Y3"/>
<reference evidence="11 12" key="1">
    <citation type="journal article" date="2019" name="Microb. Cell Fact.">
        <title>Exploring novel herbicidin analogues by transcriptional regulator overexpression and MS/MS molecular networking.</title>
        <authorList>
            <person name="Shi Y."/>
            <person name="Gu R."/>
            <person name="Li Y."/>
            <person name="Wang X."/>
            <person name="Ren W."/>
            <person name="Li X."/>
            <person name="Wang L."/>
            <person name="Xie Y."/>
            <person name="Hong B."/>
        </authorList>
    </citation>
    <scope>NUCLEOTIDE SEQUENCE [LARGE SCALE GENOMIC DNA]</scope>
    <source>
        <strain evidence="11 12">US-43</strain>
    </source>
</reference>
<dbReference type="InterPro" id="IPR020846">
    <property type="entry name" value="MFS_dom"/>
</dbReference>
<dbReference type="SUPFAM" id="SSF103473">
    <property type="entry name" value="MFS general substrate transporter"/>
    <property type="match status" value="1"/>
</dbReference>
<dbReference type="PANTHER" id="PTHR23502:SF132">
    <property type="entry name" value="POLYAMINE TRANSPORTER 2-RELATED"/>
    <property type="match status" value="1"/>
</dbReference>
<dbReference type="InterPro" id="IPR036259">
    <property type="entry name" value="MFS_trans_sf"/>
</dbReference>